<dbReference type="AlphaFoldDB" id="A0A9Q0RJ61"/>
<evidence type="ECO:0000256" key="2">
    <source>
        <dbReference type="SAM" id="Phobius"/>
    </source>
</evidence>
<keyword evidence="2" id="KW-1133">Transmembrane helix</keyword>
<reference evidence="4" key="1">
    <citation type="submission" date="2022-12" db="EMBL/GenBank/DDBJ databases">
        <title>Genome assemblies of Blomia tropicalis.</title>
        <authorList>
            <person name="Cui Y."/>
        </authorList>
    </citation>
    <scope>NUCLEOTIDE SEQUENCE</scope>
    <source>
        <tissue evidence="4">Adult mites</tissue>
    </source>
</reference>
<dbReference type="SUPFAM" id="SSF57603">
    <property type="entry name" value="FnI-like domain"/>
    <property type="match status" value="1"/>
</dbReference>
<feature type="compositionally biased region" description="Polar residues" evidence="1">
    <location>
        <begin position="460"/>
        <end position="486"/>
    </location>
</feature>
<dbReference type="PANTHER" id="PTHR15256">
    <property type="entry name" value="INTEGRAL MEMBRANE PROTEIN DGCR2/IDD"/>
    <property type="match status" value="1"/>
</dbReference>
<feature type="transmembrane region" description="Helical" evidence="2">
    <location>
        <begin position="112"/>
        <end position="135"/>
    </location>
</feature>
<organism evidence="4 5">
    <name type="scientific">Blomia tropicalis</name>
    <name type="common">Mite</name>
    <dbReference type="NCBI Taxonomy" id="40697"/>
    <lineage>
        <taxon>Eukaryota</taxon>
        <taxon>Metazoa</taxon>
        <taxon>Ecdysozoa</taxon>
        <taxon>Arthropoda</taxon>
        <taxon>Chelicerata</taxon>
        <taxon>Arachnida</taxon>
        <taxon>Acari</taxon>
        <taxon>Acariformes</taxon>
        <taxon>Sarcoptiformes</taxon>
        <taxon>Astigmata</taxon>
        <taxon>Glycyphagoidea</taxon>
        <taxon>Echimyopodidae</taxon>
        <taxon>Blomia</taxon>
    </lineage>
</organism>
<dbReference type="EMBL" id="JAPWDV010000003">
    <property type="protein sequence ID" value="KAJ6216429.1"/>
    <property type="molecule type" value="Genomic_DNA"/>
</dbReference>
<dbReference type="SMART" id="SM00214">
    <property type="entry name" value="VWC"/>
    <property type="match status" value="1"/>
</dbReference>
<dbReference type="InterPro" id="IPR001007">
    <property type="entry name" value="VWF_dom"/>
</dbReference>
<comment type="caution">
    <text evidence="4">The sequence shown here is derived from an EMBL/GenBank/DDBJ whole genome shotgun (WGS) entry which is preliminary data.</text>
</comment>
<gene>
    <name evidence="4" type="ORF">RDWZM_007586</name>
</gene>
<protein>
    <recommendedName>
        <fullName evidence="3">VWFC domain-containing protein</fullName>
    </recommendedName>
</protein>
<accession>A0A9Q0RJ61</accession>
<feature type="domain" description="VWFC" evidence="3">
    <location>
        <begin position="16"/>
        <end position="80"/>
    </location>
</feature>
<dbReference type="PANTHER" id="PTHR15256:SF6">
    <property type="entry name" value="INTEGRAL MEMBRANE PROTEIN DGCR2_IDD"/>
    <property type="match status" value="1"/>
</dbReference>
<evidence type="ECO:0000259" key="3">
    <source>
        <dbReference type="PROSITE" id="PS50184"/>
    </source>
</evidence>
<dbReference type="InterPro" id="IPR042378">
    <property type="entry name" value="IDD"/>
</dbReference>
<dbReference type="Proteomes" id="UP001142055">
    <property type="component" value="Chromosome 3"/>
</dbReference>
<sequence length="615" mass="69243">MKCILRSIGQASTGVEICYNDKGDMVKHGEQYIPIGINTCTQCTCMNGKAEMCISVLCSPPDNCRKYHVVTNKCCEFLCLDGDMQTGLRFFNKTILTRGEMKTYSTFSTSSVLNFVGAVRLFSCAIISAFLLIVFCVGCRQFRARREAWIRRFNQRQRLEQLNGTGGPGGAFGTGGGGPGHHLMNEHAFMRFGYFGLGGSVSGGRNGNGGGIGNGTMLQHRSVSLSRLLHIRFGNPRNNSVRPMDPLPDHIPLDRERHRHPMKKRLVQMQINIHNNCRQYFNRHRRVQHLYQQQNQTPYQPMPIQPITNGGNSIINHSMNHHLFGDTRPSLINQQPIQTLPTTIDSNQSQQQHQQIYLQSTIDQHNQSHLSMFDQNQPIIDTVASDPNYEHITILRIGGPGNDNENGIGNNGIHHSGYYTLRDNRRNGLIGGTNKSGTYDPYTNGYSDFRRTFQRPLSLKPQQSQTDLISNRNINNEHSLESTDGSNRIGKNGYYLRPKSHSLRSINSHNGGSQIHQSKVNNVTNMKPQCKIVNSSSNHSFEHVNLDEDQRSKSTGSCSSIVDIVNLFCISGVIINKNRSYIDDLLMIYWYIFPDPQQRNGQSNLSSLLEISMIL</sequence>
<keyword evidence="2" id="KW-0472">Membrane</keyword>
<dbReference type="PROSITE" id="PS50184">
    <property type="entry name" value="VWFC_2"/>
    <property type="match status" value="1"/>
</dbReference>
<evidence type="ECO:0000313" key="5">
    <source>
        <dbReference type="Proteomes" id="UP001142055"/>
    </source>
</evidence>
<evidence type="ECO:0000313" key="4">
    <source>
        <dbReference type="EMBL" id="KAJ6216429.1"/>
    </source>
</evidence>
<keyword evidence="2" id="KW-0812">Transmembrane</keyword>
<feature type="region of interest" description="Disordered" evidence="1">
    <location>
        <begin position="458"/>
        <end position="490"/>
    </location>
</feature>
<dbReference type="GO" id="GO:0016020">
    <property type="term" value="C:membrane"/>
    <property type="evidence" value="ECO:0007669"/>
    <property type="project" value="TreeGrafter"/>
</dbReference>
<name>A0A9Q0RJ61_BLOTA</name>
<evidence type="ECO:0000256" key="1">
    <source>
        <dbReference type="SAM" id="MobiDB-lite"/>
    </source>
</evidence>
<keyword evidence="5" id="KW-1185">Reference proteome</keyword>
<proteinExistence type="predicted"/>